<dbReference type="AlphaFoldDB" id="A0A916X961"/>
<name>A0A916X961_9SPHI</name>
<evidence type="ECO:0000313" key="8">
    <source>
        <dbReference type="EMBL" id="GGC53868.1"/>
    </source>
</evidence>
<dbReference type="FunFam" id="3.40.1190.20:FF:000003">
    <property type="entry name" value="Phosphomethylpyrimidine kinase ThiD"/>
    <property type="match status" value="1"/>
</dbReference>
<reference evidence="8" key="1">
    <citation type="journal article" date="2014" name="Int. J. Syst. Evol. Microbiol.">
        <title>Complete genome sequence of Corynebacterium casei LMG S-19264T (=DSM 44701T), isolated from a smear-ripened cheese.</title>
        <authorList>
            <consortium name="US DOE Joint Genome Institute (JGI-PGF)"/>
            <person name="Walter F."/>
            <person name="Albersmeier A."/>
            <person name="Kalinowski J."/>
            <person name="Ruckert C."/>
        </authorList>
    </citation>
    <scope>NUCLEOTIDE SEQUENCE</scope>
    <source>
        <strain evidence="8">CGMCC 1.15343</strain>
    </source>
</reference>
<proteinExistence type="predicted"/>
<keyword evidence="3" id="KW-0808">Transferase</keyword>
<dbReference type="InterPro" id="IPR029056">
    <property type="entry name" value="Ribokinase-like"/>
</dbReference>
<dbReference type="GO" id="GO:0005829">
    <property type="term" value="C:cytosol"/>
    <property type="evidence" value="ECO:0007669"/>
    <property type="project" value="TreeGrafter"/>
</dbReference>
<protein>
    <recommendedName>
        <fullName evidence="2">hydroxymethylpyrimidine kinase</fullName>
        <ecNumber evidence="2">2.7.1.49</ecNumber>
    </recommendedName>
</protein>
<dbReference type="EMBL" id="BMIL01000001">
    <property type="protein sequence ID" value="GGC53868.1"/>
    <property type="molecule type" value="Genomic_DNA"/>
</dbReference>
<dbReference type="GO" id="GO:0008902">
    <property type="term" value="F:hydroxymethylpyrimidine kinase activity"/>
    <property type="evidence" value="ECO:0007669"/>
    <property type="project" value="UniProtKB-EC"/>
</dbReference>
<dbReference type="PANTHER" id="PTHR20858">
    <property type="entry name" value="PHOSPHOMETHYLPYRIMIDINE KINASE"/>
    <property type="match status" value="1"/>
</dbReference>
<dbReference type="SUPFAM" id="SSF53613">
    <property type="entry name" value="Ribokinase-like"/>
    <property type="match status" value="1"/>
</dbReference>
<dbReference type="Proteomes" id="UP000651668">
    <property type="component" value="Unassembled WGS sequence"/>
</dbReference>
<evidence type="ECO:0000256" key="3">
    <source>
        <dbReference type="ARBA" id="ARBA00022679"/>
    </source>
</evidence>
<evidence type="ECO:0000256" key="2">
    <source>
        <dbReference type="ARBA" id="ARBA00012135"/>
    </source>
</evidence>
<dbReference type="GO" id="GO:0008972">
    <property type="term" value="F:phosphomethylpyrimidine kinase activity"/>
    <property type="evidence" value="ECO:0007669"/>
    <property type="project" value="InterPro"/>
</dbReference>
<dbReference type="Gene3D" id="3.40.1190.20">
    <property type="match status" value="1"/>
</dbReference>
<dbReference type="NCBIfam" id="TIGR00097">
    <property type="entry name" value="HMP-P_kinase"/>
    <property type="match status" value="1"/>
</dbReference>
<keyword evidence="9" id="KW-1185">Reference proteome</keyword>
<organism evidence="8 9">
    <name type="scientific">Pedobacter quisquiliarum</name>
    <dbReference type="NCBI Taxonomy" id="1834438"/>
    <lineage>
        <taxon>Bacteria</taxon>
        <taxon>Pseudomonadati</taxon>
        <taxon>Bacteroidota</taxon>
        <taxon>Sphingobacteriia</taxon>
        <taxon>Sphingobacteriales</taxon>
        <taxon>Sphingobacteriaceae</taxon>
        <taxon>Pedobacter</taxon>
    </lineage>
</organism>
<dbReference type="Pfam" id="PF08543">
    <property type="entry name" value="Phos_pyr_kin"/>
    <property type="match status" value="1"/>
</dbReference>
<dbReference type="InterPro" id="IPR004399">
    <property type="entry name" value="HMP/HMP-P_kinase_dom"/>
</dbReference>
<reference evidence="8" key="2">
    <citation type="submission" date="2020-09" db="EMBL/GenBank/DDBJ databases">
        <authorList>
            <person name="Sun Q."/>
            <person name="Zhou Y."/>
        </authorList>
    </citation>
    <scope>NUCLEOTIDE SEQUENCE</scope>
    <source>
        <strain evidence="8">CGMCC 1.15343</strain>
    </source>
</reference>
<accession>A0A916X961</accession>
<dbReference type="PANTHER" id="PTHR20858:SF17">
    <property type="entry name" value="HYDROXYMETHYLPYRIMIDINE_PHOSPHOMETHYLPYRIMIDINE KINASE THI20-RELATED"/>
    <property type="match status" value="1"/>
</dbReference>
<dbReference type="GO" id="GO:0009228">
    <property type="term" value="P:thiamine biosynthetic process"/>
    <property type="evidence" value="ECO:0007669"/>
    <property type="project" value="InterPro"/>
</dbReference>
<keyword evidence="4" id="KW-0547">Nucleotide-binding</keyword>
<evidence type="ECO:0000256" key="5">
    <source>
        <dbReference type="ARBA" id="ARBA00022777"/>
    </source>
</evidence>
<dbReference type="RefSeq" id="WP_188625179.1">
    <property type="nucleotide sequence ID" value="NZ_BMIL01000001.1"/>
</dbReference>
<feature type="domain" description="Pyridoxamine kinase/Phosphomethylpyrimidine kinase" evidence="7">
    <location>
        <begin position="19"/>
        <end position="265"/>
    </location>
</feature>
<gene>
    <name evidence="8" type="ORF">GCM10011387_04320</name>
</gene>
<dbReference type="GO" id="GO:0005524">
    <property type="term" value="F:ATP binding"/>
    <property type="evidence" value="ECO:0007669"/>
    <property type="project" value="UniProtKB-KW"/>
</dbReference>
<evidence type="ECO:0000256" key="1">
    <source>
        <dbReference type="ARBA" id="ARBA00004948"/>
    </source>
</evidence>
<keyword evidence="6" id="KW-0067">ATP-binding</keyword>
<sequence>MSSCLQNQYVRVLTIAGSDSGGGAGIQADLKTFAALGCYGTSAITAVTVQNTLGVRGIHSIPPSIVAAQIRAVLDDIRPSAIKIGMVHTAALAAVISSTLMDYPNVPVVFDPVMISTSGHRLIEDDTVAAIKCGLLKSANLLTPNIDEASLLCGRKIESLADMFTAAASMLDMGCRGVLLKGGHLAGPVMNDVYMDVSGAHQVFSAKAVQTTNTHGTGCTLSAAIAANLALGLPIVEAIKRAKDYVNAALEAGKDVLTGAGDGPLNHAFDPVKQLIICI</sequence>
<evidence type="ECO:0000256" key="6">
    <source>
        <dbReference type="ARBA" id="ARBA00022840"/>
    </source>
</evidence>
<comment type="pathway">
    <text evidence="1">Cofactor biosynthesis; thiamine diphosphate biosynthesis.</text>
</comment>
<evidence type="ECO:0000313" key="9">
    <source>
        <dbReference type="Proteomes" id="UP000651668"/>
    </source>
</evidence>
<evidence type="ECO:0000259" key="7">
    <source>
        <dbReference type="Pfam" id="PF08543"/>
    </source>
</evidence>
<comment type="caution">
    <text evidence="8">The sequence shown here is derived from an EMBL/GenBank/DDBJ whole genome shotgun (WGS) entry which is preliminary data.</text>
</comment>
<dbReference type="EC" id="2.7.1.49" evidence="2"/>
<keyword evidence="5 8" id="KW-0418">Kinase</keyword>
<dbReference type="InterPro" id="IPR013749">
    <property type="entry name" value="PM/HMP-P_kinase-1"/>
</dbReference>
<dbReference type="CDD" id="cd01169">
    <property type="entry name" value="HMPP_kinase"/>
    <property type="match status" value="1"/>
</dbReference>
<evidence type="ECO:0000256" key="4">
    <source>
        <dbReference type="ARBA" id="ARBA00022741"/>
    </source>
</evidence>